<dbReference type="InterPro" id="IPR027417">
    <property type="entry name" value="P-loop_NTPase"/>
</dbReference>
<dbReference type="RefSeq" id="WP_211329262.1">
    <property type="nucleotide sequence ID" value="NZ_JAQQKZ010000012.1"/>
</dbReference>
<dbReference type="Gene3D" id="3.40.50.300">
    <property type="entry name" value="P-loop containing nucleotide triphosphate hydrolases"/>
    <property type="match status" value="1"/>
</dbReference>
<dbReference type="AlphaFoldDB" id="A0A495B1E4"/>
<dbReference type="GO" id="GO:0009898">
    <property type="term" value="C:cytoplasmic side of plasma membrane"/>
    <property type="evidence" value="ECO:0007669"/>
    <property type="project" value="TreeGrafter"/>
</dbReference>
<dbReference type="Proteomes" id="UP000279384">
    <property type="component" value="Unassembled WGS sequence"/>
</dbReference>
<keyword evidence="2" id="KW-0067">ATP-binding</keyword>
<dbReference type="PANTHER" id="PTHR43384:SF4">
    <property type="entry name" value="CELLULOSE BIOSYNTHESIS PROTEIN BCSQ-RELATED"/>
    <property type="match status" value="1"/>
</dbReference>
<sequence>MSVLDQASGLRRQALHDYPPSFAFFGADHCGQSTVAGELAAALALQRQRPLLIEHRNGQQLARRLGLPAAGTLGSVAVSLGDLNELMVSNRHGLTLVNLAASVDERTRLSPRIWRRLINEFASVEQDAALLLLDTPPLSEDPGPCCIADNLVLVLTPSSDSLMGGYAQLKRLAQDYARRRFNVLVNRAANFDEAQAIFSRLQRVAGDYLPVGLRWVGFVPDDNTIRKSQTLRRPVVEAFPDSEAAHAYLQLAQMLPQWHAPDDDTPRGSYLEHLLMTSKALADLTGH</sequence>
<dbReference type="PANTHER" id="PTHR43384">
    <property type="entry name" value="SEPTUM SITE-DETERMINING PROTEIN MIND HOMOLOG, CHLOROPLASTIC-RELATED"/>
    <property type="match status" value="1"/>
</dbReference>
<gene>
    <name evidence="3" type="ORF">C8E02_3068</name>
</gene>
<keyword evidence="3" id="KW-0966">Cell projection</keyword>
<dbReference type="GO" id="GO:0016887">
    <property type="term" value="F:ATP hydrolysis activity"/>
    <property type="evidence" value="ECO:0007669"/>
    <property type="project" value="TreeGrafter"/>
</dbReference>
<organism evidence="3 4">
    <name type="scientific">Vogesella indigofera</name>
    <name type="common">Pseudomonas indigofera</name>
    <dbReference type="NCBI Taxonomy" id="45465"/>
    <lineage>
        <taxon>Bacteria</taxon>
        <taxon>Pseudomonadati</taxon>
        <taxon>Pseudomonadota</taxon>
        <taxon>Betaproteobacteria</taxon>
        <taxon>Neisseriales</taxon>
        <taxon>Chromobacteriaceae</taxon>
        <taxon>Vogesella</taxon>
    </lineage>
</organism>
<dbReference type="GO" id="GO:0051782">
    <property type="term" value="P:negative regulation of cell division"/>
    <property type="evidence" value="ECO:0007669"/>
    <property type="project" value="TreeGrafter"/>
</dbReference>
<keyword evidence="1" id="KW-0547">Nucleotide-binding</keyword>
<keyword evidence="3" id="KW-0969">Cilium</keyword>
<evidence type="ECO:0000313" key="4">
    <source>
        <dbReference type="Proteomes" id="UP000279384"/>
    </source>
</evidence>
<dbReference type="GO" id="GO:0005829">
    <property type="term" value="C:cytosol"/>
    <property type="evidence" value="ECO:0007669"/>
    <property type="project" value="TreeGrafter"/>
</dbReference>
<evidence type="ECO:0000256" key="1">
    <source>
        <dbReference type="ARBA" id="ARBA00022741"/>
    </source>
</evidence>
<protein>
    <submittedName>
        <fullName evidence="3">Flagellar biosynthesis protein FlhG</fullName>
    </submittedName>
</protein>
<dbReference type="SUPFAM" id="SSF52540">
    <property type="entry name" value="P-loop containing nucleoside triphosphate hydrolases"/>
    <property type="match status" value="1"/>
</dbReference>
<dbReference type="GO" id="GO:0005524">
    <property type="term" value="F:ATP binding"/>
    <property type="evidence" value="ECO:0007669"/>
    <property type="project" value="UniProtKB-KW"/>
</dbReference>
<keyword evidence="3" id="KW-0282">Flagellum</keyword>
<proteinExistence type="predicted"/>
<name>A0A495B1E4_VOGIN</name>
<dbReference type="EMBL" id="RBID01000018">
    <property type="protein sequence ID" value="RKQ54807.1"/>
    <property type="molecule type" value="Genomic_DNA"/>
</dbReference>
<reference evidence="3 4" key="1">
    <citation type="submission" date="2018-10" db="EMBL/GenBank/DDBJ databases">
        <title>Genomic Encyclopedia of Type Strains, Phase IV (KMG-IV): sequencing the most valuable type-strain genomes for metagenomic binning, comparative biology and taxonomic classification.</title>
        <authorList>
            <person name="Goeker M."/>
        </authorList>
    </citation>
    <scope>NUCLEOTIDE SEQUENCE [LARGE SCALE GENOMIC DNA]</scope>
    <source>
        <strain evidence="3 4">DSM 3303</strain>
    </source>
</reference>
<evidence type="ECO:0000256" key="2">
    <source>
        <dbReference type="ARBA" id="ARBA00022840"/>
    </source>
</evidence>
<accession>A0A495B1E4</accession>
<comment type="caution">
    <text evidence="3">The sequence shown here is derived from an EMBL/GenBank/DDBJ whole genome shotgun (WGS) entry which is preliminary data.</text>
</comment>
<dbReference type="InterPro" id="IPR050625">
    <property type="entry name" value="ParA/MinD_ATPase"/>
</dbReference>
<evidence type="ECO:0000313" key="3">
    <source>
        <dbReference type="EMBL" id="RKQ54807.1"/>
    </source>
</evidence>